<accession>A0A951QK32</accession>
<dbReference type="PANTHER" id="PTHR34365:SF7">
    <property type="entry name" value="GLYCINE-RICH DOMAIN-CONTAINING PROTEIN 1"/>
    <property type="match status" value="1"/>
</dbReference>
<comment type="caution">
    <text evidence="1">The sequence shown here is derived from an EMBL/GenBank/DDBJ whole genome shotgun (WGS) entry which is preliminary data.</text>
</comment>
<dbReference type="InterPro" id="IPR009836">
    <property type="entry name" value="GRDP-like"/>
</dbReference>
<dbReference type="Proteomes" id="UP000729701">
    <property type="component" value="Unassembled WGS sequence"/>
</dbReference>
<reference evidence="1" key="1">
    <citation type="submission" date="2021-05" db="EMBL/GenBank/DDBJ databases">
        <authorList>
            <person name="Pietrasiak N."/>
            <person name="Ward R."/>
            <person name="Stajich J.E."/>
            <person name="Kurbessoian T."/>
        </authorList>
    </citation>
    <scope>NUCLEOTIDE SEQUENCE</scope>
    <source>
        <strain evidence="1">GSE-NOS-MK-12-04C</strain>
    </source>
</reference>
<proteinExistence type="predicted"/>
<evidence type="ECO:0000313" key="1">
    <source>
        <dbReference type="EMBL" id="MBW4665950.1"/>
    </source>
</evidence>
<reference evidence="1" key="2">
    <citation type="journal article" date="2022" name="Microbiol. Resour. Announc.">
        <title>Metagenome Sequencing to Explore Phylogenomics of Terrestrial Cyanobacteria.</title>
        <authorList>
            <person name="Ward R.D."/>
            <person name="Stajich J.E."/>
            <person name="Johansen J.R."/>
            <person name="Huntemann M."/>
            <person name="Clum A."/>
            <person name="Foster B."/>
            <person name="Foster B."/>
            <person name="Roux S."/>
            <person name="Palaniappan K."/>
            <person name="Varghese N."/>
            <person name="Mukherjee S."/>
            <person name="Reddy T.B.K."/>
            <person name="Daum C."/>
            <person name="Copeland A."/>
            <person name="Chen I.A."/>
            <person name="Ivanova N.N."/>
            <person name="Kyrpides N.C."/>
            <person name="Shapiro N."/>
            <person name="Eloe-Fadrosh E.A."/>
            <person name="Pietrasiak N."/>
        </authorList>
    </citation>
    <scope>NUCLEOTIDE SEQUENCE</scope>
    <source>
        <strain evidence="1">GSE-NOS-MK-12-04C</strain>
    </source>
</reference>
<organism evidence="1 2">
    <name type="scientific">Cyanomargarita calcarea GSE-NOS-MK-12-04C</name>
    <dbReference type="NCBI Taxonomy" id="2839659"/>
    <lineage>
        <taxon>Bacteria</taxon>
        <taxon>Bacillati</taxon>
        <taxon>Cyanobacteriota</taxon>
        <taxon>Cyanophyceae</taxon>
        <taxon>Nostocales</taxon>
        <taxon>Cyanomargaritaceae</taxon>
        <taxon>Cyanomargarita</taxon>
    </lineage>
</organism>
<dbReference type="PANTHER" id="PTHR34365">
    <property type="entry name" value="ENOLASE (DUF1399)"/>
    <property type="match status" value="1"/>
</dbReference>
<gene>
    <name evidence="1" type="ORF">KME60_00545</name>
</gene>
<dbReference type="AlphaFoldDB" id="A0A951QK32"/>
<name>A0A951QK32_9CYAN</name>
<evidence type="ECO:0000313" key="2">
    <source>
        <dbReference type="Proteomes" id="UP000729701"/>
    </source>
</evidence>
<dbReference type="Pfam" id="PF07173">
    <property type="entry name" value="GRDP-like"/>
    <property type="match status" value="1"/>
</dbReference>
<sequence>MSNNTFLYNLNNLDLQPVARKLMSSCDGCGWTFQQTEIAIARYKMFLHLQFLYPNTQLVPTKEIDEVWHAHILADTKRYIHDCENLYGYILHHRSSKMECKIKTEKFFRAVILEDIQAAPCVSLPVSACLTLPGHSNLVTPKTENFLLSAFTQ</sequence>
<protein>
    <submittedName>
        <fullName evidence="1">Glycine-rich domain-containing protein-like</fullName>
    </submittedName>
</protein>
<dbReference type="EMBL" id="JAHHGZ010000001">
    <property type="protein sequence ID" value="MBW4665950.1"/>
    <property type="molecule type" value="Genomic_DNA"/>
</dbReference>